<dbReference type="PROSITE" id="PS50263">
    <property type="entry name" value="CN_HYDROLASE"/>
    <property type="match status" value="1"/>
</dbReference>
<dbReference type="SUPFAM" id="SSF56317">
    <property type="entry name" value="Carbon-nitrogen hydrolase"/>
    <property type="match status" value="1"/>
</dbReference>
<evidence type="ECO:0000313" key="4">
    <source>
        <dbReference type="EMBL" id="PWD82736.1"/>
    </source>
</evidence>
<dbReference type="GO" id="GO:0033388">
    <property type="term" value="P:putrescine biosynthetic process from arginine"/>
    <property type="evidence" value="ECO:0007669"/>
    <property type="project" value="TreeGrafter"/>
</dbReference>
<dbReference type="NCBIfam" id="NF009803">
    <property type="entry name" value="PRK13287.1"/>
    <property type="match status" value="1"/>
</dbReference>
<keyword evidence="1 2" id="KW-0378">Hydrolase</keyword>
<feature type="active site" description="Nucleophile" evidence="2">
    <location>
        <position position="166"/>
    </location>
</feature>
<name>A0A2U2AJD0_9GAMM</name>
<sequence length="335" mass="37279">MGSIGSMTKPELGFLAAAVQYPVPIVNSRADIDKQIENIVRIIHHTKAGYPGLELIIFPEYSTQGLNTEKWLTEEFLLDVPGKETDIFAQACKEAGVYGVFSIIERNPDPTKNPYDTAIIINPEGEICLKYRKLFPWTPIEPWSPGNLGMPVCDGPGGSKLAICICHDGMIPEVAREAAYKGANVYIRISGYSTQVQDQWILTNRSNAWHNLMYTISVNCAGYDGTFYYFGEGQICNFDGTVLQQGTRSPGEIVTGEIYPILADGARRTWGLENNIYNLGSRAYVGDPGGDPETELTYIHDLANGKYKLPWDDEIKIKDGSIYGYSEKGKKHWEE</sequence>
<dbReference type="InterPro" id="IPR003010">
    <property type="entry name" value="C-N_Hydrolase"/>
</dbReference>
<comment type="caution">
    <text evidence="4">The sequence shown here is derived from an EMBL/GenBank/DDBJ whole genome shotgun (WGS) entry which is preliminary data.</text>
</comment>
<evidence type="ECO:0000313" key="5">
    <source>
        <dbReference type="Proteomes" id="UP000244948"/>
    </source>
</evidence>
<dbReference type="InterPro" id="IPR036526">
    <property type="entry name" value="C-N_Hydrolase_sf"/>
</dbReference>
<keyword evidence="5" id="KW-1185">Reference proteome</keyword>
<dbReference type="PANTHER" id="PTHR43674">
    <property type="entry name" value="NITRILASE C965.09-RELATED"/>
    <property type="match status" value="1"/>
</dbReference>
<dbReference type="Gene3D" id="3.60.110.10">
    <property type="entry name" value="Carbon-nitrogen hydrolase"/>
    <property type="match status" value="1"/>
</dbReference>
<evidence type="ECO:0000256" key="2">
    <source>
        <dbReference type="HAMAP-Rule" id="MF_01243"/>
    </source>
</evidence>
<organism evidence="4 5">
    <name type="scientific">Ignatzschineria indica</name>
    <dbReference type="NCBI Taxonomy" id="472583"/>
    <lineage>
        <taxon>Bacteria</taxon>
        <taxon>Pseudomonadati</taxon>
        <taxon>Pseudomonadota</taxon>
        <taxon>Gammaproteobacteria</taxon>
        <taxon>Cardiobacteriales</taxon>
        <taxon>Ignatzschineriaceae</taxon>
        <taxon>Ignatzschineria</taxon>
    </lineage>
</organism>
<dbReference type="Pfam" id="PF00795">
    <property type="entry name" value="CN_hydrolase"/>
    <property type="match status" value="1"/>
</dbReference>
<accession>A0A2U2AJD0</accession>
<comment type="catalytic activity">
    <reaction evidence="2">
        <text>formamide + H2O = formate + NH4(+)</text>
        <dbReference type="Rhea" id="RHEA:21948"/>
        <dbReference type="ChEBI" id="CHEBI:15377"/>
        <dbReference type="ChEBI" id="CHEBI:15740"/>
        <dbReference type="ChEBI" id="CHEBI:16397"/>
        <dbReference type="ChEBI" id="CHEBI:28938"/>
        <dbReference type="EC" id="3.5.1.49"/>
    </reaction>
</comment>
<gene>
    <name evidence="2" type="primary">amiF</name>
    <name evidence="4" type="ORF">DC082_08995</name>
</gene>
<evidence type="ECO:0000259" key="3">
    <source>
        <dbReference type="PROSITE" id="PS50263"/>
    </source>
</evidence>
<protein>
    <recommendedName>
        <fullName evidence="2">Formamidase</fullName>
        <ecNumber evidence="2">3.5.1.49</ecNumber>
    </recommendedName>
    <alternativeName>
        <fullName evidence="2">Formamide amidohydrolase</fullName>
    </alternativeName>
</protein>
<dbReference type="EMBL" id="QEWR01000004">
    <property type="protein sequence ID" value="PWD82736.1"/>
    <property type="molecule type" value="Genomic_DNA"/>
</dbReference>
<feature type="active site" description="Proton acceptor" evidence="2">
    <location>
        <position position="60"/>
    </location>
</feature>
<dbReference type="Proteomes" id="UP000244948">
    <property type="component" value="Unassembled WGS sequence"/>
</dbReference>
<comment type="similarity">
    <text evidence="2">Belongs to the carbon-nitrogen hydrolase superfamily. Aliphatic amidase family.</text>
</comment>
<dbReference type="InterPro" id="IPR022843">
    <property type="entry name" value="Formamidase"/>
</dbReference>
<dbReference type="AlphaFoldDB" id="A0A2U2AJD0"/>
<dbReference type="PANTHER" id="PTHR43674:SF15">
    <property type="entry name" value="FORMAMIDASE"/>
    <property type="match status" value="1"/>
</dbReference>
<dbReference type="GO" id="GO:0004328">
    <property type="term" value="F:formamidase activity"/>
    <property type="evidence" value="ECO:0007669"/>
    <property type="project" value="UniProtKB-UniRule"/>
</dbReference>
<dbReference type="CDD" id="cd07565">
    <property type="entry name" value="aliphatic_amidase"/>
    <property type="match status" value="1"/>
</dbReference>
<reference evidence="4 5" key="1">
    <citation type="journal article" date="2018" name="Genome Announc.">
        <title>Ignatzschineria cameli sp. nov., isolated from necrotic foot tissue of dromedaries (Camelus dromedarius) and associated maggots (Wohlfahrtia species) in Dubai.</title>
        <authorList>
            <person name="Tsang C.C."/>
            <person name="Tang J.Y."/>
            <person name="Fong J.Y."/>
            <person name="Kinne J."/>
            <person name="Lee H.H."/>
            <person name="Joseph M."/>
            <person name="Jose S."/>
            <person name="Schuster R.K."/>
            <person name="Tang Y."/>
            <person name="Sivakumar S."/>
            <person name="Chen J.H."/>
            <person name="Teng J.L."/>
            <person name="Lau S.K."/>
            <person name="Wernery U."/>
            <person name="Woo P.C."/>
        </authorList>
    </citation>
    <scope>NUCLEOTIDE SEQUENCE [LARGE SCALE GENOMIC DNA]</scope>
    <source>
        <strain evidence="4 5">KCTC 22643</strain>
    </source>
</reference>
<dbReference type="InterPro" id="IPR050345">
    <property type="entry name" value="Aliph_Amidase/BUP"/>
</dbReference>
<evidence type="ECO:0000256" key="1">
    <source>
        <dbReference type="ARBA" id="ARBA00022801"/>
    </source>
</evidence>
<proteinExistence type="inferred from homology"/>
<dbReference type="GO" id="GO:0050126">
    <property type="term" value="F:N-carbamoylputrescine amidase activity"/>
    <property type="evidence" value="ECO:0007669"/>
    <property type="project" value="TreeGrafter"/>
</dbReference>
<feature type="active site" description="Proton donor" evidence="2">
    <location>
        <position position="133"/>
    </location>
</feature>
<dbReference type="EC" id="3.5.1.49" evidence="2"/>
<comment type="function">
    <text evidence="2">Is an aliphatic amidase with a restricted substrate specificity, as it only hydrolyzes formamide.</text>
</comment>
<feature type="domain" description="CN hydrolase" evidence="3">
    <location>
        <begin position="14"/>
        <end position="260"/>
    </location>
</feature>
<dbReference type="HAMAP" id="MF_01243">
    <property type="entry name" value="Formamidase"/>
    <property type="match status" value="1"/>
</dbReference>
<dbReference type="RefSeq" id="WP_109236671.1">
    <property type="nucleotide sequence ID" value="NZ_BMXZ01000004.1"/>
</dbReference>